<name>A0A4Q0M9L2_9HYPH</name>
<dbReference type="OrthoDB" id="8526831at2"/>
<protein>
    <submittedName>
        <fullName evidence="11">C-type cytochrome</fullName>
    </submittedName>
</protein>
<dbReference type="PANTHER" id="PTHR33751">
    <property type="entry name" value="CBB3-TYPE CYTOCHROME C OXIDASE SUBUNIT FIXP"/>
    <property type="match status" value="1"/>
</dbReference>
<evidence type="ECO:0000259" key="10">
    <source>
        <dbReference type="PROSITE" id="PS51007"/>
    </source>
</evidence>
<evidence type="ECO:0000256" key="6">
    <source>
        <dbReference type="ARBA" id="ARBA00022982"/>
    </source>
</evidence>
<dbReference type="InterPro" id="IPR036909">
    <property type="entry name" value="Cyt_c-like_dom_sf"/>
</dbReference>
<accession>A0A4Q0M9L2</accession>
<dbReference type="Pfam" id="PF13442">
    <property type="entry name" value="Cytochrome_CBB3"/>
    <property type="match status" value="1"/>
</dbReference>
<dbReference type="InterPro" id="IPR050597">
    <property type="entry name" value="Cytochrome_c_Oxidase_Subunit"/>
</dbReference>
<keyword evidence="2" id="KW-0813">Transport</keyword>
<dbReference type="GO" id="GO:0020037">
    <property type="term" value="F:heme binding"/>
    <property type="evidence" value="ECO:0007669"/>
    <property type="project" value="InterPro"/>
</dbReference>
<gene>
    <name evidence="11" type="ORF">EK403_18070</name>
</gene>
<keyword evidence="6" id="KW-0249">Electron transport</keyword>
<dbReference type="InterPro" id="IPR008168">
    <property type="entry name" value="Cyt_C_IC"/>
</dbReference>
<dbReference type="PRINTS" id="PR00605">
    <property type="entry name" value="CYTCHROMECIC"/>
</dbReference>
<comment type="cofactor">
    <cofactor evidence="1">
        <name>heme c</name>
        <dbReference type="ChEBI" id="CHEBI:61717"/>
    </cofactor>
</comment>
<dbReference type="EMBL" id="RYFI01000020">
    <property type="protein sequence ID" value="RXF69887.1"/>
    <property type="molecule type" value="Genomic_DNA"/>
</dbReference>
<organism evidence="11 12">
    <name type="scientific">Hansschlegelia zhihuaiae</name>
    <dbReference type="NCBI Taxonomy" id="405005"/>
    <lineage>
        <taxon>Bacteria</taxon>
        <taxon>Pseudomonadati</taxon>
        <taxon>Pseudomonadota</taxon>
        <taxon>Alphaproteobacteria</taxon>
        <taxon>Hyphomicrobiales</taxon>
        <taxon>Methylopilaceae</taxon>
        <taxon>Hansschlegelia</taxon>
    </lineage>
</organism>
<dbReference type="AlphaFoldDB" id="A0A4Q0M9L2"/>
<evidence type="ECO:0000313" key="11">
    <source>
        <dbReference type="EMBL" id="RXF69887.1"/>
    </source>
</evidence>
<dbReference type="PANTHER" id="PTHR33751:SF9">
    <property type="entry name" value="CYTOCHROME C4"/>
    <property type="match status" value="1"/>
</dbReference>
<feature type="domain" description="Cytochrome c" evidence="10">
    <location>
        <begin position="42"/>
        <end position="125"/>
    </location>
</feature>
<dbReference type="Proteomes" id="UP000289708">
    <property type="component" value="Unassembled WGS sequence"/>
</dbReference>
<evidence type="ECO:0000256" key="5">
    <source>
        <dbReference type="ARBA" id="ARBA00022723"/>
    </source>
</evidence>
<keyword evidence="5 8" id="KW-0479">Metal-binding</keyword>
<evidence type="ECO:0000256" key="4">
    <source>
        <dbReference type="ARBA" id="ARBA00022660"/>
    </source>
</evidence>
<evidence type="ECO:0000256" key="9">
    <source>
        <dbReference type="SAM" id="MobiDB-lite"/>
    </source>
</evidence>
<dbReference type="GO" id="GO:0005506">
    <property type="term" value="F:iron ion binding"/>
    <property type="evidence" value="ECO:0007669"/>
    <property type="project" value="InterPro"/>
</dbReference>
<keyword evidence="12" id="KW-1185">Reference proteome</keyword>
<keyword evidence="7 8" id="KW-0408">Iron</keyword>
<evidence type="ECO:0000256" key="2">
    <source>
        <dbReference type="ARBA" id="ARBA00022448"/>
    </source>
</evidence>
<feature type="region of interest" description="Disordered" evidence="9">
    <location>
        <begin position="1"/>
        <end position="21"/>
    </location>
</feature>
<dbReference type="PROSITE" id="PS51007">
    <property type="entry name" value="CYTC"/>
    <property type="match status" value="1"/>
</dbReference>
<reference evidence="11 12" key="1">
    <citation type="submission" date="2018-12" db="EMBL/GenBank/DDBJ databases">
        <title>bacterium Hansschlegelia zhihuaiae S113.</title>
        <authorList>
            <person name="He J."/>
        </authorList>
    </citation>
    <scope>NUCLEOTIDE SEQUENCE [LARGE SCALE GENOMIC DNA]</scope>
    <source>
        <strain evidence="11 12">S 113</strain>
    </source>
</reference>
<dbReference type="GO" id="GO:0009055">
    <property type="term" value="F:electron transfer activity"/>
    <property type="evidence" value="ECO:0007669"/>
    <property type="project" value="InterPro"/>
</dbReference>
<sequence length="130" mass="13720">MRAFSTSRPTTRRTTRTRSRARASNDLVLALALVAAFGLPSYATAGGEEASDRTAALAARCAACHGPGGGRGAIPAIAGLPAREIADKLRFFRDAGPKRDVMTTRASRLSDADIDALANYFASRTPDRPD</sequence>
<proteinExistence type="predicted"/>
<evidence type="ECO:0000313" key="12">
    <source>
        <dbReference type="Proteomes" id="UP000289708"/>
    </source>
</evidence>
<keyword evidence="4" id="KW-0679">Respiratory chain</keyword>
<keyword evidence="3 8" id="KW-0349">Heme</keyword>
<evidence type="ECO:0000256" key="3">
    <source>
        <dbReference type="ARBA" id="ARBA00022617"/>
    </source>
</evidence>
<dbReference type="Gene3D" id="1.10.760.10">
    <property type="entry name" value="Cytochrome c-like domain"/>
    <property type="match status" value="1"/>
</dbReference>
<evidence type="ECO:0000256" key="8">
    <source>
        <dbReference type="PROSITE-ProRule" id="PRU00433"/>
    </source>
</evidence>
<evidence type="ECO:0000256" key="1">
    <source>
        <dbReference type="ARBA" id="ARBA00001926"/>
    </source>
</evidence>
<evidence type="ECO:0000256" key="7">
    <source>
        <dbReference type="ARBA" id="ARBA00023004"/>
    </source>
</evidence>
<feature type="compositionally biased region" description="Basic residues" evidence="9">
    <location>
        <begin position="10"/>
        <end position="21"/>
    </location>
</feature>
<comment type="caution">
    <text evidence="11">The sequence shown here is derived from an EMBL/GenBank/DDBJ whole genome shotgun (WGS) entry which is preliminary data.</text>
</comment>
<dbReference type="SUPFAM" id="SSF46626">
    <property type="entry name" value="Cytochrome c"/>
    <property type="match status" value="1"/>
</dbReference>
<dbReference type="InterPro" id="IPR009056">
    <property type="entry name" value="Cyt_c-like_dom"/>
</dbReference>